<feature type="transmembrane region" description="Helical" evidence="5">
    <location>
        <begin position="27"/>
        <end position="48"/>
    </location>
</feature>
<dbReference type="EMBL" id="CP000478">
    <property type="protein sequence ID" value="ABK17591.1"/>
    <property type="molecule type" value="Genomic_DNA"/>
</dbReference>
<dbReference type="SUPFAM" id="SSF52172">
    <property type="entry name" value="CheY-like"/>
    <property type="match status" value="1"/>
</dbReference>
<evidence type="ECO:0000259" key="6">
    <source>
        <dbReference type="PROSITE" id="PS50109"/>
    </source>
</evidence>
<evidence type="ECO:0000256" key="1">
    <source>
        <dbReference type="ARBA" id="ARBA00000085"/>
    </source>
</evidence>
<evidence type="ECO:0000256" key="2">
    <source>
        <dbReference type="ARBA" id="ARBA00012438"/>
    </source>
</evidence>
<dbReference type="PRINTS" id="PR00344">
    <property type="entry name" value="BCTRLSENSOR"/>
</dbReference>
<dbReference type="SUPFAM" id="SSF47384">
    <property type="entry name" value="Homodimeric domain of signal transducing histidine kinase"/>
    <property type="match status" value="1"/>
</dbReference>
<dbReference type="InterPro" id="IPR003594">
    <property type="entry name" value="HATPase_dom"/>
</dbReference>
<feature type="domain" description="Response regulatory" evidence="7">
    <location>
        <begin position="499"/>
        <end position="615"/>
    </location>
</feature>
<dbReference type="SUPFAM" id="SSF55874">
    <property type="entry name" value="ATPase domain of HSP90 chaperone/DNA topoisomerase II/histidine kinase"/>
    <property type="match status" value="1"/>
</dbReference>
<accession>A0LJI9</accession>
<evidence type="ECO:0000256" key="3">
    <source>
        <dbReference type="ARBA" id="ARBA00022553"/>
    </source>
</evidence>
<dbReference type="InterPro" id="IPR036097">
    <property type="entry name" value="HisK_dim/P_sf"/>
</dbReference>
<evidence type="ECO:0000259" key="7">
    <source>
        <dbReference type="PROSITE" id="PS50110"/>
    </source>
</evidence>
<keyword evidence="5" id="KW-0812">Transmembrane</keyword>
<dbReference type="InterPro" id="IPR001789">
    <property type="entry name" value="Sig_transdc_resp-reg_receiver"/>
</dbReference>
<feature type="transmembrane region" description="Helical" evidence="5">
    <location>
        <begin position="91"/>
        <end position="111"/>
    </location>
</feature>
<feature type="transmembrane region" description="Helical" evidence="5">
    <location>
        <begin position="117"/>
        <end position="135"/>
    </location>
</feature>
<keyword evidence="8" id="KW-0418">Kinase</keyword>
<organism evidence="8 9">
    <name type="scientific">Syntrophobacter fumaroxidans (strain DSM 10017 / MPOB)</name>
    <dbReference type="NCBI Taxonomy" id="335543"/>
    <lineage>
        <taxon>Bacteria</taxon>
        <taxon>Pseudomonadati</taxon>
        <taxon>Thermodesulfobacteriota</taxon>
        <taxon>Syntrophobacteria</taxon>
        <taxon>Syntrophobacterales</taxon>
        <taxon>Syntrophobacteraceae</taxon>
        <taxon>Syntrophobacter</taxon>
    </lineage>
</organism>
<dbReference type="OrthoDB" id="9813151at2"/>
<dbReference type="GO" id="GO:0000155">
    <property type="term" value="F:phosphorelay sensor kinase activity"/>
    <property type="evidence" value="ECO:0007669"/>
    <property type="project" value="InterPro"/>
</dbReference>
<dbReference type="InterPro" id="IPR003661">
    <property type="entry name" value="HisK_dim/P_dom"/>
</dbReference>
<dbReference type="PANTHER" id="PTHR43065">
    <property type="entry name" value="SENSOR HISTIDINE KINASE"/>
    <property type="match status" value="1"/>
</dbReference>
<dbReference type="Gene3D" id="3.30.565.10">
    <property type="entry name" value="Histidine kinase-like ATPase, C-terminal domain"/>
    <property type="match status" value="1"/>
</dbReference>
<feature type="domain" description="Histidine kinase" evidence="6">
    <location>
        <begin position="252"/>
        <end position="477"/>
    </location>
</feature>
<dbReference type="eggNOG" id="COG4191">
    <property type="taxonomic scope" value="Bacteria"/>
</dbReference>
<feature type="transmembrane region" description="Helical" evidence="5">
    <location>
        <begin position="54"/>
        <end position="71"/>
    </location>
</feature>
<evidence type="ECO:0000313" key="9">
    <source>
        <dbReference type="Proteomes" id="UP000001784"/>
    </source>
</evidence>
<dbReference type="InterPro" id="IPR005467">
    <property type="entry name" value="His_kinase_dom"/>
</dbReference>
<dbReference type="PROSITE" id="PS50110">
    <property type="entry name" value="RESPONSE_REGULATORY"/>
    <property type="match status" value="1"/>
</dbReference>
<dbReference type="Gene3D" id="3.40.50.2300">
    <property type="match status" value="1"/>
</dbReference>
<dbReference type="eggNOG" id="COG2204">
    <property type="taxonomic scope" value="Bacteria"/>
</dbReference>
<dbReference type="SMART" id="SM00388">
    <property type="entry name" value="HisKA"/>
    <property type="match status" value="1"/>
</dbReference>
<evidence type="ECO:0000256" key="4">
    <source>
        <dbReference type="PROSITE-ProRule" id="PRU00169"/>
    </source>
</evidence>
<dbReference type="AlphaFoldDB" id="A0LJI9"/>
<dbReference type="PROSITE" id="PS50109">
    <property type="entry name" value="HIS_KIN"/>
    <property type="match status" value="1"/>
</dbReference>
<dbReference type="EC" id="2.7.13.3" evidence="2"/>
<feature type="transmembrane region" description="Helical" evidence="5">
    <location>
        <begin position="166"/>
        <end position="186"/>
    </location>
</feature>
<dbReference type="CDD" id="cd00156">
    <property type="entry name" value="REC"/>
    <property type="match status" value="1"/>
</dbReference>
<dbReference type="PANTHER" id="PTHR43065:SF42">
    <property type="entry name" value="TWO-COMPONENT SENSOR PPRA"/>
    <property type="match status" value="1"/>
</dbReference>
<proteinExistence type="predicted"/>
<sequence length="619" mass="67999">MNDTKTTHNDFADTIREEQVRLAMRQLATMQAASFIVALVLCFIVRNQVPLPKILVWLSLILAVVVGRVHLHRRFVKIRDGSFPGKQWTNVYLALALFSGIVWGLSAFLLYPSDNMALMPFFVLVMASLAAATTVSHSSIKLAPAAWAVPAMLFYAARCVMEGGQIGVTIAFLIVVYLFTIVRYSFTHNSAITSAIALKFENLKLLEEVQTVNEKLRRDITDRKRAEVERLEMERRLLHAQKLESLGVMAGGIAHDFNNLLMAIMGNLDLTLLDLPNDCRARTCVEQAYKASRRAGELTSQMLAYSGKGHLRPSPMDLSDEVRKNAQLFRAAIERTITLEVALSSRPATVEADPGQIQQVVMNLITNASEAIGQNPGGIAITTGTMDCDEECLSRSCLDEKPPPGRFAYIEVSDTGCGMDEKTRQRLFDPFFTTKFTGRGLGMSAVMGIVRGHRGAILVESEVGWGTTVRVLFPACEPPVSAAPELPAAAASEPPMMGSVLVVDDEHGIREPCMAHVERLGFHAVGAADGEEALRLFRDNAKEFVCVLLDLTMPRMSGLAAYQELKRIRPDVPVILCSGYGEEDATNRFAGQKLAGFLHKPYTLEELKQSLTRALNAAA</sequence>
<dbReference type="RefSeq" id="WP_011698761.1">
    <property type="nucleotide sequence ID" value="NC_008554.1"/>
</dbReference>
<dbReference type="InParanoid" id="A0LJI9"/>
<dbReference type="Proteomes" id="UP000001784">
    <property type="component" value="Chromosome"/>
</dbReference>
<keyword evidence="3 4" id="KW-0597">Phosphoprotein</keyword>
<name>A0LJI9_SYNFM</name>
<dbReference type="Gene3D" id="1.10.287.130">
    <property type="match status" value="1"/>
</dbReference>
<dbReference type="HOGENOM" id="CLU_000445_114_51_7"/>
<dbReference type="Pfam" id="PF00512">
    <property type="entry name" value="HisKA"/>
    <property type="match status" value="1"/>
</dbReference>
<dbReference type="InterPro" id="IPR004358">
    <property type="entry name" value="Sig_transdc_His_kin-like_C"/>
</dbReference>
<evidence type="ECO:0000256" key="5">
    <source>
        <dbReference type="SAM" id="Phobius"/>
    </source>
</evidence>
<keyword evidence="8" id="KW-0808">Transferase</keyword>
<reference evidence="8 9" key="1">
    <citation type="submission" date="2006-10" db="EMBL/GenBank/DDBJ databases">
        <title>Complete sequence of Syntrophobacter fumaroxidans MPOB.</title>
        <authorList>
            <consortium name="US DOE Joint Genome Institute"/>
            <person name="Copeland A."/>
            <person name="Lucas S."/>
            <person name="Lapidus A."/>
            <person name="Barry K."/>
            <person name="Detter J.C."/>
            <person name="Glavina del Rio T."/>
            <person name="Hammon N."/>
            <person name="Israni S."/>
            <person name="Pitluck S."/>
            <person name="Goltsman E.G."/>
            <person name="Martinez M."/>
            <person name="Schmutz J."/>
            <person name="Larimer F."/>
            <person name="Land M."/>
            <person name="Hauser L."/>
            <person name="Kyrpides N."/>
            <person name="Kim E."/>
            <person name="Boone D.R."/>
            <person name="Brockman F."/>
            <person name="Culley D."/>
            <person name="Ferry J."/>
            <person name="Gunsalus R."/>
            <person name="McInerney M.J."/>
            <person name="Morrison M."/>
            <person name="Plugge C."/>
            <person name="Rohlin L."/>
            <person name="Scholten J."/>
            <person name="Sieber J."/>
            <person name="Stams A.J.M."/>
            <person name="Worm P."/>
            <person name="Henstra A.M."/>
            <person name="Richardson P."/>
        </authorList>
    </citation>
    <scope>NUCLEOTIDE SEQUENCE [LARGE SCALE GENOMIC DNA]</scope>
    <source>
        <strain evidence="9">DSM 10017 / MPOB</strain>
    </source>
</reference>
<dbReference type="InterPro" id="IPR011006">
    <property type="entry name" value="CheY-like_superfamily"/>
</dbReference>
<protein>
    <recommendedName>
        <fullName evidence="2">histidine kinase</fullName>
        <ecNumber evidence="2">2.7.13.3</ecNumber>
    </recommendedName>
</protein>
<keyword evidence="5" id="KW-1133">Transmembrane helix</keyword>
<feature type="modified residue" description="4-aspartylphosphate" evidence="4">
    <location>
        <position position="550"/>
    </location>
</feature>
<dbReference type="InterPro" id="IPR036890">
    <property type="entry name" value="HATPase_C_sf"/>
</dbReference>
<dbReference type="Pfam" id="PF00072">
    <property type="entry name" value="Response_reg"/>
    <property type="match status" value="1"/>
</dbReference>
<dbReference type="CDD" id="cd00082">
    <property type="entry name" value="HisKA"/>
    <property type="match status" value="1"/>
</dbReference>
<keyword evidence="9" id="KW-1185">Reference proteome</keyword>
<comment type="catalytic activity">
    <reaction evidence="1">
        <text>ATP + protein L-histidine = ADP + protein N-phospho-L-histidine.</text>
        <dbReference type="EC" id="2.7.13.3"/>
    </reaction>
</comment>
<dbReference type="STRING" id="335543.Sfum_1906"/>
<dbReference type="SMART" id="SM00387">
    <property type="entry name" value="HATPase_c"/>
    <property type="match status" value="1"/>
</dbReference>
<gene>
    <name evidence="8" type="ordered locus">Sfum_1906</name>
</gene>
<dbReference type="Pfam" id="PF02518">
    <property type="entry name" value="HATPase_c"/>
    <property type="match status" value="1"/>
</dbReference>
<dbReference type="KEGG" id="sfu:Sfum_1906"/>
<evidence type="ECO:0000313" key="8">
    <source>
        <dbReference type="EMBL" id="ABK17591.1"/>
    </source>
</evidence>
<dbReference type="SMART" id="SM00448">
    <property type="entry name" value="REC"/>
    <property type="match status" value="1"/>
</dbReference>
<keyword evidence="5" id="KW-0472">Membrane</keyword>